<dbReference type="OrthoDB" id="7572875at2"/>
<reference evidence="2 3" key="1">
    <citation type="submission" date="2019-12" db="EMBL/GenBank/DDBJ databases">
        <title>Genomic-based taxomic classification of the family Erythrobacteraceae.</title>
        <authorList>
            <person name="Xu L."/>
        </authorList>
    </citation>
    <scope>NUCLEOTIDE SEQUENCE [LARGE SCALE GENOMIC DNA]</scope>
    <source>
        <strain evidence="2 3">MCCC 1A09965</strain>
    </source>
</reference>
<name>A0A844YHZ1_9SPHN</name>
<feature type="signal peptide" evidence="1">
    <location>
        <begin position="1"/>
        <end position="20"/>
    </location>
</feature>
<proteinExistence type="predicted"/>
<accession>A0A844YHZ1</accession>
<keyword evidence="1" id="KW-0732">Signal</keyword>
<dbReference type="AlphaFoldDB" id="A0A844YHZ1"/>
<organism evidence="2 3">
    <name type="scientific">Qipengyuania oceanensis</name>
    <dbReference type="NCBI Taxonomy" id="1463597"/>
    <lineage>
        <taxon>Bacteria</taxon>
        <taxon>Pseudomonadati</taxon>
        <taxon>Pseudomonadota</taxon>
        <taxon>Alphaproteobacteria</taxon>
        <taxon>Sphingomonadales</taxon>
        <taxon>Erythrobacteraceae</taxon>
        <taxon>Qipengyuania</taxon>
    </lineage>
</organism>
<evidence type="ECO:0008006" key="4">
    <source>
        <dbReference type="Google" id="ProtNLM"/>
    </source>
</evidence>
<evidence type="ECO:0000313" key="3">
    <source>
        <dbReference type="Proteomes" id="UP000445582"/>
    </source>
</evidence>
<comment type="caution">
    <text evidence="2">The sequence shown here is derived from an EMBL/GenBank/DDBJ whole genome shotgun (WGS) entry which is preliminary data.</text>
</comment>
<keyword evidence="3" id="KW-1185">Reference proteome</keyword>
<feature type="chain" id="PRO_5032887927" description="Lipoprotein" evidence="1">
    <location>
        <begin position="21"/>
        <end position="135"/>
    </location>
</feature>
<protein>
    <recommendedName>
        <fullName evidence="4">Lipoprotein</fullName>
    </recommendedName>
</protein>
<gene>
    <name evidence="2" type="ORF">GRI48_14140</name>
</gene>
<sequence>MKTIAPAFLLSLVACSTFPAAEMRLPHNLSSVEAEQIVGIDGWTHGCFKGAGYAGGYKRSERRSTYLDTFDRRAGHASFTIEGPMISSVIDGRCHMRERELQFGTVSFTTKPMAYRCEFLSDGLTCPIRVVHRLS</sequence>
<dbReference type="Proteomes" id="UP000445582">
    <property type="component" value="Unassembled WGS sequence"/>
</dbReference>
<dbReference type="EMBL" id="WTYN01000013">
    <property type="protein sequence ID" value="MXO64140.1"/>
    <property type="molecule type" value="Genomic_DNA"/>
</dbReference>
<evidence type="ECO:0000313" key="2">
    <source>
        <dbReference type="EMBL" id="MXO64140.1"/>
    </source>
</evidence>
<dbReference type="RefSeq" id="WP_160677665.1">
    <property type="nucleotide sequence ID" value="NZ_WTYN01000013.1"/>
</dbReference>
<evidence type="ECO:0000256" key="1">
    <source>
        <dbReference type="SAM" id="SignalP"/>
    </source>
</evidence>
<dbReference type="PROSITE" id="PS51257">
    <property type="entry name" value="PROKAR_LIPOPROTEIN"/>
    <property type="match status" value="1"/>
</dbReference>